<evidence type="ECO:0000256" key="1">
    <source>
        <dbReference type="SAM" id="MobiDB-lite"/>
    </source>
</evidence>
<comment type="caution">
    <text evidence="3">The sequence shown here is derived from an EMBL/GenBank/DDBJ whole genome shotgun (WGS) entry which is preliminary data.</text>
</comment>
<dbReference type="RefSeq" id="WP_139447340.1">
    <property type="nucleotide sequence ID" value="NZ_VDMB01000005.1"/>
</dbReference>
<dbReference type="AlphaFoldDB" id="A0A5Q4VGJ6"/>
<feature type="region of interest" description="Disordered" evidence="1">
    <location>
        <begin position="184"/>
        <end position="209"/>
    </location>
</feature>
<organism evidence="3 4">
    <name type="scientific">Desulfobotulus mexicanus</name>
    <dbReference type="NCBI Taxonomy" id="2586642"/>
    <lineage>
        <taxon>Bacteria</taxon>
        <taxon>Pseudomonadati</taxon>
        <taxon>Thermodesulfobacteriota</taxon>
        <taxon>Desulfobacteria</taxon>
        <taxon>Desulfobacterales</taxon>
        <taxon>Desulfobacteraceae</taxon>
        <taxon>Desulfobotulus</taxon>
    </lineage>
</organism>
<evidence type="ECO:0000313" key="3">
    <source>
        <dbReference type="EMBL" id="TYT75270.1"/>
    </source>
</evidence>
<feature type="region of interest" description="Disordered" evidence="1">
    <location>
        <begin position="1"/>
        <end position="29"/>
    </location>
</feature>
<name>A0A5Q4VGJ6_9BACT</name>
<keyword evidence="2" id="KW-1133">Transmembrane helix</keyword>
<accession>A0A5Q4VGJ6</accession>
<reference evidence="3 4" key="1">
    <citation type="submission" date="2019-06" db="EMBL/GenBank/DDBJ databases">
        <title>Desulfobotulus mexicanus sp. nov., a novel sulfate-reducing bacterium isolated from the sediment of an alkaline crater lake in Mexico.</title>
        <authorList>
            <person name="Hirschler-Rea A."/>
        </authorList>
    </citation>
    <scope>NUCLEOTIDE SEQUENCE [LARGE SCALE GENOMIC DNA]</scope>
    <source>
        <strain evidence="3 4">PAR22N</strain>
    </source>
</reference>
<protein>
    <recommendedName>
        <fullName evidence="5">SHOCT domain-containing protein</fullName>
    </recommendedName>
</protein>
<evidence type="ECO:0000256" key="2">
    <source>
        <dbReference type="SAM" id="Phobius"/>
    </source>
</evidence>
<gene>
    <name evidence="3" type="ORF">FIM25_06080</name>
</gene>
<dbReference type="OrthoDB" id="5405940at2"/>
<dbReference type="EMBL" id="VDMB01000005">
    <property type="protein sequence ID" value="TYT75270.1"/>
    <property type="molecule type" value="Genomic_DNA"/>
</dbReference>
<keyword evidence="2" id="KW-0472">Membrane</keyword>
<proteinExistence type="predicted"/>
<keyword evidence="4" id="KW-1185">Reference proteome</keyword>
<evidence type="ECO:0000313" key="4">
    <source>
        <dbReference type="Proteomes" id="UP000321899"/>
    </source>
</evidence>
<feature type="transmembrane region" description="Helical" evidence="2">
    <location>
        <begin position="39"/>
        <end position="62"/>
    </location>
</feature>
<feature type="compositionally biased region" description="Basic residues" evidence="1">
    <location>
        <begin position="1"/>
        <end position="23"/>
    </location>
</feature>
<sequence>MIFRRKKKEDKSKGPPRSKRPPRPKREPLPTEGIASSIFMAYGIVLLNVMLVAVIGLLVLFFRGIVHYMTWIFVAGIIAVFATGYYFLKRMQAEKRSLKEMLALPEFSGRNVEISLLGGFAALRMGEKKKNPNAMLQLESSEGIKVRELTELGRMYENELISREEYEIAKNEIFRHTDHKVLPESMSSGNKEISSDIVDVSPARPENER</sequence>
<feature type="transmembrane region" description="Helical" evidence="2">
    <location>
        <begin position="68"/>
        <end position="88"/>
    </location>
</feature>
<evidence type="ECO:0008006" key="5">
    <source>
        <dbReference type="Google" id="ProtNLM"/>
    </source>
</evidence>
<keyword evidence="2" id="KW-0812">Transmembrane</keyword>
<dbReference type="Proteomes" id="UP000321899">
    <property type="component" value="Unassembled WGS sequence"/>
</dbReference>